<evidence type="ECO:0000313" key="3">
    <source>
        <dbReference type="Proteomes" id="UP000007800"/>
    </source>
</evidence>
<organism evidence="3">
    <name type="scientific">Perkinsus marinus (strain ATCC 50983 / TXsc)</name>
    <dbReference type="NCBI Taxonomy" id="423536"/>
    <lineage>
        <taxon>Eukaryota</taxon>
        <taxon>Sar</taxon>
        <taxon>Alveolata</taxon>
        <taxon>Perkinsozoa</taxon>
        <taxon>Perkinsea</taxon>
        <taxon>Perkinsida</taxon>
        <taxon>Perkinsidae</taxon>
        <taxon>Perkinsus</taxon>
    </lineage>
</organism>
<protein>
    <submittedName>
        <fullName evidence="2">Uncharacterized protein</fullName>
    </submittedName>
</protein>
<dbReference type="OMA" id="MTASRIM"/>
<feature type="region of interest" description="Disordered" evidence="1">
    <location>
        <begin position="222"/>
        <end position="241"/>
    </location>
</feature>
<dbReference type="RefSeq" id="XP_002786948.1">
    <property type="nucleotide sequence ID" value="XM_002786902.1"/>
</dbReference>
<gene>
    <name evidence="2" type="ORF">Pmar_PMAR006364</name>
</gene>
<keyword evidence="3" id="KW-1185">Reference proteome</keyword>
<feature type="compositionally biased region" description="Low complexity" evidence="1">
    <location>
        <begin position="226"/>
        <end position="240"/>
    </location>
</feature>
<evidence type="ECO:0000313" key="2">
    <source>
        <dbReference type="EMBL" id="EER18744.1"/>
    </source>
</evidence>
<dbReference type="OrthoDB" id="447170at2759"/>
<evidence type="ECO:0000256" key="1">
    <source>
        <dbReference type="SAM" id="MobiDB-lite"/>
    </source>
</evidence>
<dbReference type="GeneID" id="9048987"/>
<dbReference type="EMBL" id="GG671513">
    <property type="protein sequence ID" value="EER18744.1"/>
    <property type="molecule type" value="Genomic_DNA"/>
</dbReference>
<dbReference type="Proteomes" id="UP000007800">
    <property type="component" value="Unassembled WGS sequence"/>
</dbReference>
<dbReference type="AlphaFoldDB" id="C5K9H2"/>
<proteinExistence type="predicted"/>
<reference evidence="2 3" key="1">
    <citation type="submission" date="2008-07" db="EMBL/GenBank/DDBJ databases">
        <authorList>
            <person name="El-Sayed N."/>
            <person name="Caler E."/>
            <person name="Inman J."/>
            <person name="Amedeo P."/>
            <person name="Hass B."/>
            <person name="Wortman J."/>
        </authorList>
    </citation>
    <scope>NUCLEOTIDE SEQUENCE [LARGE SCALE GENOMIC DNA]</scope>
    <source>
        <strain evidence="3">ATCC 50983 / TXsc</strain>
    </source>
</reference>
<name>C5K9H2_PERM5</name>
<accession>C5K9H2</accession>
<sequence length="455" mass="50859">MTSKGSMSIPEAVAATVDSNHLEKLYCVCRLCFNRLPVKDRKSIGRAPTDLVCDRSKQYYQIDFKRELTNLTLPKVLCPTCTRRLADFASKKKDPAEWDEKTRHFVDALQRDHDSIKTRSTVLCSADNRCRICQIASSRSSTQAMRSKSTTPGPGRPIEQSPVKLICSKCGRDLFDHDDAHCQAVRKRHRSHAEAGERFAERVATRGHSDQFVKRNLRALFDDPASSSTQPSSPVSTGVSHGSNYYMALTPMPYERANRSSNGPVTTLSKEAVRDMLRVGHLGLGKTSALQLGRVLRNEGIQFPEGGLKKAMEEKWEVFGPMFTYEHLLLERERNSEACSTPFGLCTDVNLLLNTVTDGEAHHITRLKFQFDGGQQFLKLSVNIVSMEEGSSYVASPNSVMKNFLIGMGQASESSHNLKELFRYQSVRRLFDLAIPKQVACDLKVSAMMVGIQSN</sequence>
<dbReference type="InParanoid" id="C5K9H2"/>